<evidence type="ECO:0000256" key="1">
    <source>
        <dbReference type="SAM" id="MobiDB-lite"/>
    </source>
</evidence>
<gene>
    <name evidence="3" type="ORF">FOMPIDRAFT_1063416</name>
</gene>
<dbReference type="HOGENOM" id="CLU_758690_0_0_1"/>
<protein>
    <recommendedName>
        <fullName evidence="2">ASX DEUBAD domain-containing protein</fullName>
    </recommendedName>
</protein>
<sequence>MAAESSIADGRPRRTTRAPIKAPLVVTEGEPSNSPGRAKAQAPEKSAGERLEYLLTHPRSKLTKVDISDVLSYANFLDLSPESQQLLVAFLPPTAFAAFSPSVPLTHVDYSPLQREGTEAAPADEDCMDVDAPQAGSGLPQGTQERTPATLDPAVFTSPFFLSAARTYQDHLFSGWFGKKAREEVAQFESGVRDGILHAPWKDEVWERDHRPQENRSQLDFTALAKRGLLQEDDILSYRRHFPQLDVTVEKDILIDALVEPGPIMNVLVPPNTTRAPHVTMLVRGRGDPPPQDRMQLMEDVENPSVLESGILDIDGSVDRANRGEADAVASRAAWKAFTVWRWRPEVRDDVAAQMLAERGGREIVGTLFYLSTYCHGK</sequence>
<dbReference type="EMBL" id="KE504258">
    <property type="protein sequence ID" value="EPS93753.1"/>
    <property type="molecule type" value="Genomic_DNA"/>
</dbReference>
<organism evidence="3 4">
    <name type="scientific">Fomitopsis schrenkii</name>
    <name type="common">Brown rot fungus</name>
    <dbReference type="NCBI Taxonomy" id="2126942"/>
    <lineage>
        <taxon>Eukaryota</taxon>
        <taxon>Fungi</taxon>
        <taxon>Dikarya</taxon>
        <taxon>Basidiomycota</taxon>
        <taxon>Agaricomycotina</taxon>
        <taxon>Agaricomycetes</taxon>
        <taxon>Polyporales</taxon>
        <taxon>Fomitopsis</taxon>
    </lineage>
</organism>
<dbReference type="InterPro" id="IPR028020">
    <property type="entry name" value="ASX_DEUBAD_dom"/>
</dbReference>
<evidence type="ECO:0000259" key="2">
    <source>
        <dbReference type="Pfam" id="PF13919"/>
    </source>
</evidence>
<dbReference type="Pfam" id="PF13919">
    <property type="entry name" value="ASXH"/>
    <property type="match status" value="1"/>
</dbReference>
<name>S8DRE8_FOMSC</name>
<dbReference type="InParanoid" id="S8DRE8"/>
<reference evidence="3 4" key="1">
    <citation type="journal article" date="2012" name="Science">
        <title>The Paleozoic origin of enzymatic lignin decomposition reconstructed from 31 fungal genomes.</title>
        <authorList>
            <person name="Floudas D."/>
            <person name="Binder M."/>
            <person name="Riley R."/>
            <person name="Barry K."/>
            <person name="Blanchette R.A."/>
            <person name="Henrissat B."/>
            <person name="Martinez A.T."/>
            <person name="Otillar R."/>
            <person name="Spatafora J.W."/>
            <person name="Yadav J.S."/>
            <person name="Aerts A."/>
            <person name="Benoit I."/>
            <person name="Boyd A."/>
            <person name="Carlson A."/>
            <person name="Copeland A."/>
            <person name="Coutinho P.M."/>
            <person name="de Vries R.P."/>
            <person name="Ferreira P."/>
            <person name="Findley K."/>
            <person name="Foster B."/>
            <person name="Gaskell J."/>
            <person name="Glotzer D."/>
            <person name="Gorecki P."/>
            <person name="Heitman J."/>
            <person name="Hesse C."/>
            <person name="Hori C."/>
            <person name="Igarashi K."/>
            <person name="Jurgens J.A."/>
            <person name="Kallen N."/>
            <person name="Kersten P."/>
            <person name="Kohler A."/>
            <person name="Kuees U."/>
            <person name="Kumar T.K.A."/>
            <person name="Kuo A."/>
            <person name="LaButti K."/>
            <person name="Larrondo L.F."/>
            <person name="Lindquist E."/>
            <person name="Ling A."/>
            <person name="Lombard V."/>
            <person name="Lucas S."/>
            <person name="Lundell T."/>
            <person name="Martin R."/>
            <person name="McLaughlin D.J."/>
            <person name="Morgenstern I."/>
            <person name="Morin E."/>
            <person name="Murat C."/>
            <person name="Nagy L.G."/>
            <person name="Nolan M."/>
            <person name="Ohm R.A."/>
            <person name="Patyshakuliyeva A."/>
            <person name="Rokas A."/>
            <person name="Ruiz-Duenas F.J."/>
            <person name="Sabat G."/>
            <person name="Salamov A."/>
            <person name="Samejima M."/>
            <person name="Schmutz J."/>
            <person name="Slot J.C."/>
            <person name="St John F."/>
            <person name="Stenlid J."/>
            <person name="Sun H."/>
            <person name="Sun S."/>
            <person name="Syed K."/>
            <person name="Tsang A."/>
            <person name="Wiebenga A."/>
            <person name="Young D."/>
            <person name="Pisabarro A."/>
            <person name="Eastwood D.C."/>
            <person name="Martin F."/>
            <person name="Cullen D."/>
            <person name="Grigoriev I.V."/>
            <person name="Hibbett D.S."/>
        </authorList>
    </citation>
    <scope>NUCLEOTIDE SEQUENCE</scope>
    <source>
        <strain evidence="4">FP-58527</strain>
    </source>
</reference>
<proteinExistence type="predicted"/>
<accession>S8DRE8</accession>
<evidence type="ECO:0000313" key="4">
    <source>
        <dbReference type="Proteomes" id="UP000015241"/>
    </source>
</evidence>
<dbReference type="Proteomes" id="UP000015241">
    <property type="component" value="Unassembled WGS sequence"/>
</dbReference>
<dbReference type="OrthoDB" id="2289918at2759"/>
<evidence type="ECO:0000313" key="3">
    <source>
        <dbReference type="EMBL" id="EPS93753.1"/>
    </source>
</evidence>
<feature type="domain" description="ASX DEUBAD" evidence="2">
    <location>
        <begin position="40"/>
        <end position="210"/>
    </location>
</feature>
<dbReference type="eggNOG" id="ENOG502SJPC">
    <property type="taxonomic scope" value="Eukaryota"/>
</dbReference>
<dbReference type="STRING" id="743788.S8DRE8"/>
<dbReference type="AlphaFoldDB" id="S8DRE8"/>
<keyword evidence="4" id="KW-1185">Reference proteome</keyword>
<feature type="region of interest" description="Disordered" evidence="1">
    <location>
        <begin position="1"/>
        <end position="47"/>
    </location>
</feature>